<dbReference type="Pfam" id="PF03478">
    <property type="entry name" value="Beta-prop_KIB1-4"/>
    <property type="match status" value="1"/>
</dbReference>
<reference evidence="2" key="1">
    <citation type="submission" date="2020-06" db="EMBL/GenBank/DDBJ databases">
        <authorList>
            <person name="Li T."/>
            <person name="Hu X."/>
            <person name="Zhang T."/>
            <person name="Song X."/>
            <person name="Zhang H."/>
            <person name="Dai N."/>
            <person name="Sheng W."/>
            <person name="Hou X."/>
            <person name="Wei L."/>
        </authorList>
    </citation>
    <scope>NUCLEOTIDE SEQUENCE</scope>
    <source>
        <strain evidence="2">KEN1</strain>
        <tissue evidence="2">Leaf</tissue>
    </source>
</reference>
<evidence type="ECO:0000313" key="2">
    <source>
        <dbReference type="EMBL" id="KAL0401193.1"/>
    </source>
</evidence>
<dbReference type="PANTHER" id="PTHR47123:SF6">
    <property type="entry name" value="F-BOX PROTEIN SKIP23-LIKE ISOFORM X1"/>
    <property type="match status" value="1"/>
</dbReference>
<feature type="domain" description="KIB1-4 beta-propeller" evidence="1">
    <location>
        <begin position="49"/>
        <end position="303"/>
    </location>
</feature>
<proteinExistence type="predicted"/>
<dbReference type="PANTHER" id="PTHR47123">
    <property type="entry name" value="F-BOX PROTEIN SKIP23"/>
    <property type="match status" value="1"/>
</dbReference>
<name>A0AAW2TAS2_9LAMI</name>
<gene>
    <name evidence="2" type="ORF">Slati_4149200</name>
</gene>
<protein>
    <submittedName>
        <fullName evidence="2">F-box protein SKIP23</fullName>
    </submittedName>
</protein>
<organism evidence="2">
    <name type="scientific">Sesamum latifolium</name>
    <dbReference type="NCBI Taxonomy" id="2727402"/>
    <lineage>
        <taxon>Eukaryota</taxon>
        <taxon>Viridiplantae</taxon>
        <taxon>Streptophyta</taxon>
        <taxon>Embryophyta</taxon>
        <taxon>Tracheophyta</taxon>
        <taxon>Spermatophyta</taxon>
        <taxon>Magnoliopsida</taxon>
        <taxon>eudicotyledons</taxon>
        <taxon>Gunneridae</taxon>
        <taxon>Pentapetalae</taxon>
        <taxon>asterids</taxon>
        <taxon>lamiids</taxon>
        <taxon>Lamiales</taxon>
        <taxon>Pedaliaceae</taxon>
        <taxon>Sesamum</taxon>
    </lineage>
</organism>
<comment type="caution">
    <text evidence="2">The sequence shown here is derived from an EMBL/GenBank/DDBJ whole genome shotgun (WGS) entry which is preliminary data.</text>
</comment>
<dbReference type="InterPro" id="IPR005174">
    <property type="entry name" value="KIB1-4_b-propeller"/>
</dbReference>
<dbReference type="InterPro" id="IPR051304">
    <property type="entry name" value="SCF_F-box_domain"/>
</dbReference>
<sequence>MGGTSRIGISCSWRFLTTPFKKFPCTPLKLPFPFQSGGTSRVKHQGAYFSLAERTVYRVQLPESKKPCFWLVKIERTEDEVCKAYTLQYMNPAKAKKNYEHKCVKKVVVSGGVKNDEYAIMAVDDVNKLWYIKSGDKKWTMVPDNYGSNNFLDVVNYKGQLYGIDIWGGTWVFDSMFELTKITHNICRPASKRHLVDLYKGELFLVEEITDKDKRVCTCYDVDEFDDECLCRFPRTPVRNTAVEVTVSRIDKGQTEWVEANIVDNQIIFVGDDCSFSVSVQKFEGCKAIRVFYIDRYICFRTEEKKLHIHDNDDYGYDDDWNCGYNYFECDCGFCSGDDDARTVDNFVPSDEVKLKFRGLHGHNTGVCDFAKCGSAGILIMQIYFGHPHLGSAAVSGSDAYKYGPS</sequence>
<reference evidence="2" key="2">
    <citation type="journal article" date="2024" name="Plant">
        <title>Genomic evolution and insights into agronomic trait innovations of Sesamum species.</title>
        <authorList>
            <person name="Miao H."/>
            <person name="Wang L."/>
            <person name="Qu L."/>
            <person name="Liu H."/>
            <person name="Sun Y."/>
            <person name="Le M."/>
            <person name="Wang Q."/>
            <person name="Wei S."/>
            <person name="Zheng Y."/>
            <person name="Lin W."/>
            <person name="Duan Y."/>
            <person name="Cao H."/>
            <person name="Xiong S."/>
            <person name="Wang X."/>
            <person name="Wei L."/>
            <person name="Li C."/>
            <person name="Ma Q."/>
            <person name="Ju M."/>
            <person name="Zhao R."/>
            <person name="Li G."/>
            <person name="Mu C."/>
            <person name="Tian Q."/>
            <person name="Mei H."/>
            <person name="Zhang T."/>
            <person name="Gao T."/>
            <person name="Zhang H."/>
        </authorList>
    </citation>
    <scope>NUCLEOTIDE SEQUENCE</scope>
    <source>
        <strain evidence="2">KEN1</strain>
    </source>
</reference>
<dbReference type="AlphaFoldDB" id="A0AAW2TAS2"/>
<dbReference type="EMBL" id="JACGWN010000015">
    <property type="protein sequence ID" value="KAL0401193.1"/>
    <property type="molecule type" value="Genomic_DNA"/>
</dbReference>
<evidence type="ECO:0000259" key="1">
    <source>
        <dbReference type="Pfam" id="PF03478"/>
    </source>
</evidence>
<accession>A0AAW2TAS2</accession>